<feature type="binding site" evidence="17">
    <location>
        <position position="137"/>
    </location>
    <ligand>
        <name>Mg(2+)</name>
        <dbReference type="ChEBI" id="CHEBI:18420"/>
    </ligand>
</feature>
<evidence type="ECO:0000256" key="16">
    <source>
        <dbReference type="ARBA" id="ARBA00049244"/>
    </source>
</evidence>
<dbReference type="GO" id="GO:0006261">
    <property type="term" value="P:DNA-templated DNA replication"/>
    <property type="evidence" value="ECO:0007669"/>
    <property type="project" value="UniProtKB-UniRule"/>
</dbReference>
<dbReference type="CDD" id="cd03586">
    <property type="entry name" value="PolY_Pol_IV_kappa"/>
    <property type="match status" value="1"/>
</dbReference>
<keyword evidence="10 17" id="KW-0227">DNA damage</keyword>
<dbReference type="Pfam" id="PF00817">
    <property type="entry name" value="IMS"/>
    <property type="match status" value="1"/>
</dbReference>
<dbReference type="GO" id="GO:0009432">
    <property type="term" value="P:SOS response"/>
    <property type="evidence" value="ECO:0007669"/>
    <property type="project" value="TreeGrafter"/>
</dbReference>
<keyword evidence="9 17" id="KW-0479">Metal-binding</keyword>
<dbReference type="GO" id="GO:0000287">
    <property type="term" value="F:magnesium ion binding"/>
    <property type="evidence" value="ECO:0007669"/>
    <property type="project" value="UniProtKB-UniRule"/>
</dbReference>
<evidence type="ECO:0000256" key="3">
    <source>
        <dbReference type="ARBA" id="ARBA00011245"/>
    </source>
</evidence>
<name>A0A5M6ZAG5_9PROT</name>
<dbReference type="PROSITE" id="PS50173">
    <property type="entry name" value="UMUC"/>
    <property type="match status" value="1"/>
</dbReference>
<dbReference type="PANTHER" id="PTHR11076">
    <property type="entry name" value="DNA REPAIR POLYMERASE UMUC / TRANSFERASE FAMILY MEMBER"/>
    <property type="match status" value="1"/>
</dbReference>
<keyword evidence="20" id="KW-1185">Reference proteome</keyword>
<dbReference type="SUPFAM" id="SSF100879">
    <property type="entry name" value="Lesion bypass DNA polymerase (Y-family), little finger domain"/>
    <property type="match status" value="1"/>
</dbReference>
<dbReference type="Gene3D" id="3.30.1490.100">
    <property type="entry name" value="DNA polymerase, Y-family, little finger domain"/>
    <property type="match status" value="1"/>
</dbReference>
<dbReference type="InterPro" id="IPR018944">
    <property type="entry name" value="DNA_pol_lambd_fingers_domain"/>
</dbReference>
<sequence>MNAPGRCRKCLSPVKADDHACPACGASHSVRHAELDTLSIAHIDCDAFFAAIEKRDDPSLEHKPVIVGGGKRGVVATCCYVARLYGVRSAMPMFKALKACPDAVVIRPRMGVYAAEGKRIREMMQAVTPLVEPLSIDEAFMDLSGTDRLHGAPPALTLLRLQRAIKAEIGVSVSVGLSFNKFLAKTASELDKPNGFAVIGRGEAPEFLRNLAVSAVYGVGPATARKLEADGLKTLADVLARPERELVSRHGETGWRLLRLARGEDARPVNPERERKSVSAETTFDDDVAAKQTLKDRLWPLCVKVADRMKAQSVAGRVVTLKLKTDRFRTITRRRTLNAPAQLADTLFRHACELLDAEPEGVRYRLIGAGYGDLTPAAGDSGDLADPNALRRATAERAMDAARAKFGDQAVVKGRVLRRGE</sequence>
<keyword evidence="7 17" id="KW-0548">Nucleotidyltransferase</keyword>
<organism evidence="19 20">
    <name type="scientific">Alkalicaulis satelles</name>
    <dbReference type="NCBI Taxonomy" id="2609175"/>
    <lineage>
        <taxon>Bacteria</taxon>
        <taxon>Pseudomonadati</taxon>
        <taxon>Pseudomonadota</taxon>
        <taxon>Alphaproteobacteria</taxon>
        <taxon>Maricaulales</taxon>
        <taxon>Maricaulaceae</taxon>
        <taxon>Alkalicaulis</taxon>
    </lineage>
</organism>
<evidence type="ECO:0000256" key="5">
    <source>
        <dbReference type="ARBA" id="ARBA00022490"/>
    </source>
</evidence>
<dbReference type="RefSeq" id="WP_150023881.1">
    <property type="nucleotide sequence ID" value="NZ_VWOJ01000004.1"/>
</dbReference>
<dbReference type="GO" id="GO:0003684">
    <property type="term" value="F:damaged DNA binding"/>
    <property type="evidence" value="ECO:0007669"/>
    <property type="project" value="InterPro"/>
</dbReference>
<evidence type="ECO:0000256" key="6">
    <source>
        <dbReference type="ARBA" id="ARBA00022679"/>
    </source>
</evidence>
<evidence type="ECO:0000256" key="8">
    <source>
        <dbReference type="ARBA" id="ARBA00022705"/>
    </source>
</evidence>
<dbReference type="InterPro" id="IPR001126">
    <property type="entry name" value="UmuC"/>
</dbReference>
<dbReference type="Pfam" id="PF11799">
    <property type="entry name" value="IMS_C"/>
    <property type="match status" value="1"/>
</dbReference>
<gene>
    <name evidence="17" type="primary">dinB</name>
    <name evidence="19" type="ORF">F1654_12465</name>
</gene>
<dbReference type="EMBL" id="VWOJ01000004">
    <property type="protein sequence ID" value="KAA5801693.1"/>
    <property type="molecule type" value="Genomic_DNA"/>
</dbReference>
<evidence type="ECO:0000256" key="1">
    <source>
        <dbReference type="ARBA" id="ARBA00004496"/>
    </source>
</evidence>
<dbReference type="InterPro" id="IPR036775">
    <property type="entry name" value="DNA_pol_Y-fam_lit_finger_sf"/>
</dbReference>
<dbReference type="InterPro" id="IPR022880">
    <property type="entry name" value="DNApol_IV"/>
</dbReference>
<dbReference type="InterPro" id="IPR050116">
    <property type="entry name" value="DNA_polymerase-Y"/>
</dbReference>
<keyword evidence="8 17" id="KW-0235">DNA replication</keyword>
<evidence type="ECO:0000256" key="10">
    <source>
        <dbReference type="ARBA" id="ARBA00022763"/>
    </source>
</evidence>
<evidence type="ECO:0000256" key="2">
    <source>
        <dbReference type="ARBA" id="ARBA00010945"/>
    </source>
</evidence>
<evidence type="ECO:0000256" key="17">
    <source>
        <dbReference type="HAMAP-Rule" id="MF_01113"/>
    </source>
</evidence>
<reference evidence="19 20" key="1">
    <citation type="submission" date="2019-09" db="EMBL/GenBank/DDBJ databases">
        <authorList>
            <person name="Kevbrin V."/>
            <person name="Grouzdev D.S."/>
        </authorList>
    </citation>
    <scope>NUCLEOTIDE SEQUENCE [LARGE SCALE GENOMIC DNA]</scope>
    <source>
        <strain evidence="19 20">G-192</strain>
    </source>
</reference>
<dbReference type="GO" id="GO:0003887">
    <property type="term" value="F:DNA-directed DNA polymerase activity"/>
    <property type="evidence" value="ECO:0007669"/>
    <property type="project" value="UniProtKB-UniRule"/>
</dbReference>
<dbReference type="GO" id="GO:0006281">
    <property type="term" value="P:DNA repair"/>
    <property type="evidence" value="ECO:0007669"/>
    <property type="project" value="UniProtKB-UniRule"/>
</dbReference>
<dbReference type="NCBIfam" id="NF002751">
    <property type="entry name" value="PRK02794.1"/>
    <property type="match status" value="1"/>
</dbReference>
<evidence type="ECO:0000256" key="11">
    <source>
        <dbReference type="ARBA" id="ARBA00022842"/>
    </source>
</evidence>
<keyword evidence="5 17" id="KW-0963">Cytoplasm</keyword>
<evidence type="ECO:0000256" key="7">
    <source>
        <dbReference type="ARBA" id="ARBA00022695"/>
    </source>
</evidence>
<evidence type="ECO:0000256" key="9">
    <source>
        <dbReference type="ARBA" id="ARBA00022723"/>
    </source>
</evidence>
<dbReference type="GO" id="GO:0005829">
    <property type="term" value="C:cytosol"/>
    <property type="evidence" value="ECO:0007669"/>
    <property type="project" value="TreeGrafter"/>
</dbReference>
<comment type="catalytic activity">
    <reaction evidence="16 17">
        <text>DNA(n) + a 2'-deoxyribonucleoside 5'-triphosphate = DNA(n+1) + diphosphate</text>
        <dbReference type="Rhea" id="RHEA:22508"/>
        <dbReference type="Rhea" id="RHEA-COMP:17339"/>
        <dbReference type="Rhea" id="RHEA-COMP:17340"/>
        <dbReference type="ChEBI" id="CHEBI:33019"/>
        <dbReference type="ChEBI" id="CHEBI:61560"/>
        <dbReference type="ChEBI" id="CHEBI:173112"/>
        <dbReference type="EC" id="2.7.7.7"/>
    </reaction>
</comment>
<feature type="domain" description="UmuC" evidence="18">
    <location>
        <begin position="40"/>
        <end position="220"/>
    </location>
</feature>
<evidence type="ECO:0000256" key="4">
    <source>
        <dbReference type="ARBA" id="ARBA00022457"/>
    </source>
</evidence>
<proteinExistence type="inferred from homology"/>
<evidence type="ECO:0000313" key="19">
    <source>
        <dbReference type="EMBL" id="KAA5801693.1"/>
    </source>
</evidence>
<dbReference type="FunFam" id="3.40.1170.60:FF:000001">
    <property type="entry name" value="DNA polymerase IV"/>
    <property type="match status" value="1"/>
</dbReference>
<keyword evidence="4 17" id="KW-0515">Mutator protein</keyword>
<feature type="active site" evidence="17">
    <location>
        <position position="138"/>
    </location>
</feature>
<accession>A0A5M6ZAG5</accession>
<protein>
    <recommendedName>
        <fullName evidence="17">DNA polymerase IV</fullName>
        <shortName evidence="17">Pol IV</shortName>
        <ecNumber evidence="17">2.7.7.7</ecNumber>
    </recommendedName>
</protein>
<dbReference type="FunFam" id="3.30.1490.100:FF:000004">
    <property type="entry name" value="DNA polymerase IV"/>
    <property type="match status" value="1"/>
</dbReference>
<comment type="cofactor">
    <cofactor evidence="17">
        <name>Mg(2+)</name>
        <dbReference type="ChEBI" id="CHEBI:18420"/>
    </cofactor>
    <text evidence="17">Binds 2 magnesium ions per subunit.</text>
</comment>
<dbReference type="Gene3D" id="3.40.1170.60">
    <property type="match status" value="1"/>
</dbReference>
<dbReference type="Gene3D" id="1.10.150.20">
    <property type="entry name" value="5' to 3' exonuclease, C-terminal subdomain"/>
    <property type="match status" value="1"/>
</dbReference>
<feature type="binding site" evidence="17">
    <location>
        <position position="44"/>
    </location>
    <ligand>
        <name>Mg(2+)</name>
        <dbReference type="ChEBI" id="CHEBI:18420"/>
    </ligand>
</feature>
<comment type="similarity">
    <text evidence="2 17">Belongs to the DNA polymerase type-Y family.</text>
</comment>
<evidence type="ECO:0000259" key="18">
    <source>
        <dbReference type="PROSITE" id="PS50173"/>
    </source>
</evidence>
<keyword evidence="12 17" id="KW-0239">DNA-directed DNA polymerase</keyword>
<dbReference type="AlphaFoldDB" id="A0A5M6ZAG5"/>
<comment type="subcellular location">
    <subcellularLocation>
        <location evidence="1 17">Cytoplasm</location>
    </subcellularLocation>
</comment>
<dbReference type="Pfam" id="PF10391">
    <property type="entry name" value="DNA_pol_lambd_f"/>
    <property type="match status" value="1"/>
</dbReference>
<feature type="site" description="Substrate discrimination" evidence="17">
    <location>
        <position position="49"/>
    </location>
</feature>
<keyword evidence="13 17" id="KW-0238">DNA-binding</keyword>
<evidence type="ECO:0000256" key="12">
    <source>
        <dbReference type="ARBA" id="ARBA00022932"/>
    </source>
</evidence>
<dbReference type="Gene3D" id="3.30.70.270">
    <property type="match status" value="1"/>
</dbReference>
<keyword evidence="11 17" id="KW-0460">Magnesium</keyword>
<dbReference type="HAMAP" id="MF_01113">
    <property type="entry name" value="DNApol_IV"/>
    <property type="match status" value="1"/>
</dbReference>
<evidence type="ECO:0000313" key="20">
    <source>
        <dbReference type="Proteomes" id="UP000325122"/>
    </source>
</evidence>
<keyword evidence="14 17" id="KW-0234">DNA repair</keyword>
<dbReference type="Proteomes" id="UP000325122">
    <property type="component" value="Unassembled WGS sequence"/>
</dbReference>
<dbReference type="NCBIfam" id="NF002677">
    <property type="entry name" value="PRK02406.1"/>
    <property type="match status" value="1"/>
</dbReference>
<dbReference type="EC" id="2.7.7.7" evidence="17"/>
<dbReference type="InterPro" id="IPR043502">
    <property type="entry name" value="DNA/RNA_pol_sf"/>
</dbReference>
<dbReference type="SUPFAM" id="SSF56672">
    <property type="entry name" value="DNA/RNA polymerases"/>
    <property type="match status" value="1"/>
</dbReference>
<comment type="caution">
    <text evidence="19">The sequence shown here is derived from an EMBL/GenBank/DDBJ whole genome shotgun (WGS) entry which is preliminary data.</text>
</comment>
<evidence type="ECO:0000256" key="13">
    <source>
        <dbReference type="ARBA" id="ARBA00023125"/>
    </source>
</evidence>
<dbReference type="PANTHER" id="PTHR11076:SF33">
    <property type="entry name" value="DNA POLYMERASE KAPPA"/>
    <property type="match status" value="1"/>
</dbReference>
<evidence type="ECO:0000256" key="15">
    <source>
        <dbReference type="ARBA" id="ARBA00025589"/>
    </source>
</evidence>
<evidence type="ECO:0000256" key="14">
    <source>
        <dbReference type="ARBA" id="ARBA00023204"/>
    </source>
</evidence>
<comment type="function">
    <text evidence="15 17">Poorly processive, error-prone DNA polymerase involved in untargeted mutagenesis. Copies undamaged DNA at stalled replication forks, which arise in vivo from mismatched or misaligned primer ends. These misaligned primers can be extended by PolIV. Exhibits no 3'-5' exonuclease (proofreading) activity. May be involved in translesional synthesis, in conjunction with the beta clamp from PolIII.</text>
</comment>
<dbReference type="InterPro" id="IPR043128">
    <property type="entry name" value="Rev_trsase/Diguanyl_cyclase"/>
</dbReference>
<keyword evidence="6 17" id="KW-0808">Transferase</keyword>
<dbReference type="GO" id="GO:0042276">
    <property type="term" value="P:error-prone translesion synthesis"/>
    <property type="evidence" value="ECO:0007669"/>
    <property type="project" value="TreeGrafter"/>
</dbReference>
<comment type="subunit">
    <text evidence="3 17">Monomer.</text>
</comment>
<dbReference type="InterPro" id="IPR017961">
    <property type="entry name" value="DNA_pol_Y-fam_little_finger"/>
</dbReference>